<dbReference type="InterPro" id="IPR017080">
    <property type="entry name" value="UCP036990_CBS_BON"/>
</dbReference>
<dbReference type="Proteomes" id="UP000316628">
    <property type="component" value="Unassembled WGS sequence"/>
</dbReference>
<feature type="domain" description="BON" evidence="3">
    <location>
        <begin position="147"/>
        <end position="216"/>
    </location>
</feature>
<dbReference type="InterPro" id="IPR051257">
    <property type="entry name" value="Diverse_CBS-Domain"/>
</dbReference>
<evidence type="ECO:0000256" key="2">
    <source>
        <dbReference type="PROSITE-ProRule" id="PRU00703"/>
    </source>
</evidence>
<accession>A0A543J7Y6</accession>
<organism evidence="5 6">
    <name type="scientific">Saccharothrix saharensis</name>
    <dbReference type="NCBI Taxonomy" id="571190"/>
    <lineage>
        <taxon>Bacteria</taxon>
        <taxon>Bacillati</taxon>
        <taxon>Actinomycetota</taxon>
        <taxon>Actinomycetes</taxon>
        <taxon>Pseudonocardiales</taxon>
        <taxon>Pseudonocardiaceae</taxon>
        <taxon>Saccharothrix</taxon>
    </lineage>
</organism>
<sequence>MREPTVSSLMTGEVVSVRAGTSFKELAATLTAGAFSAVPVVDDEGHPVGVVSEADLLPKEEYRGGTEVAPPPFAKPETRKRWRQAHGTTAAEVMTGPVITAGPDEPASSAAHQLTAAGVRRLFVVDGEGRLIGVLSRRDLLRVFLRTDTELRREITQEVMRRTLWLEPTAVEVQVADGVVTLRGHIERRSEVDIAVRLTRALPGVVDVVSELTHTWDDTETGHRTG</sequence>
<comment type="caution">
    <text evidence="5">The sequence shown here is derived from an EMBL/GenBank/DDBJ whole genome shotgun (WGS) entry which is preliminary data.</text>
</comment>
<dbReference type="AlphaFoldDB" id="A0A543J7Y6"/>
<feature type="domain" description="CBS" evidence="4">
    <location>
        <begin position="10"/>
        <end position="67"/>
    </location>
</feature>
<keyword evidence="1 2" id="KW-0129">CBS domain</keyword>
<proteinExistence type="predicted"/>
<dbReference type="InterPro" id="IPR046342">
    <property type="entry name" value="CBS_dom_sf"/>
</dbReference>
<protein>
    <submittedName>
        <fullName evidence="5">CBS domain protein</fullName>
    </submittedName>
</protein>
<dbReference type="PANTHER" id="PTHR43080:SF29">
    <property type="entry name" value="OS02G0818000 PROTEIN"/>
    <property type="match status" value="1"/>
</dbReference>
<evidence type="ECO:0000259" key="3">
    <source>
        <dbReference type="PROSITE" id="PS50914"/>
    </source>
</evidence>
<dbReference type="PROSITE" id="PS51371">
    <property type="entry name" value="CBS"/>
    <property type="match status" value="2"/>
</dbReference>
<evidence type="ECO:0000256" key="1">
    <source>
        <dbReference type="ARBA" id="ARBA00023122"/>
    </source>
</evidence>
<dbReference type="Gene3D" id="3.10.580.10">
    <property type="entry name" value="CBS-domain"/>
    <property type="match status" value="1"/>
</dbReference>
<keyword evidence="6" id="KW-1185">Reference proteome</keyword>
<dbReference type="RefSeq" id="WP_141975870.1">
    <property type="nucleotide sequence ID" value="NZ_VFPP01000001.1"/>
</dbReference>
<dbReference type="PANTHER" id="PTHR43080">
    <property type="entry name" value="CBS DOMAIN-CONTAINING PROTEIN CBSX3, MITOCHONDRIAL"/>
    <property type="match status" value="1"/>
</dbReference>
<dbReference type="Pfam" id="PF04972">
    <property type="entry name" value="BON"/>
    <property type="match status" value="1"/>
</dbReference>
<dbReference type="SUPFAM" id="SSF54631">
    <property type="entry name" value="CBS-domain pair"/>
    <property type="match status" value="1"/>
</dbReference>
<dbReference type="Gene3D" id="3.30.1340.30">
    <property type="match status" value="1"/>
</dbReference>
<reference evidence="5 6" key="1">
    <citation type="submission" date="2019-06" db="EMBL/GenBank/DDBJ databases">
        <title>Sequencing the genomes of 1000 actinobacteria strains.</title>
        <authorList>
            <person name="Klenk H.-P."/>
        </authorList>
    </citation>
    <scope>NUCLEOTIDE SEQUENCE [LARGE SCALE GENOMIC DNA]</scope>
    <source>
        <strain evidence="5 6">DSM 45456</strain>
    </source>
</reference>
<evidence type="ECO:0000313" key="5">
    <source>
        <dbReference type="EMBL" id="TQM78939.1"/>
    </source>
</evidence>
<dbReference type="CDD" id="cd04586">
    <property type="entry name" value="CBS_pair_BON_assoc"/>
    <property type="match status" value="1"/>
</dbReference>
<evidence type="ECO:0000313" key="6">
    <source>
        <dbReference type="Proteomes" id="UP000316628"/>
    </source>
</evidence>
<dbReference type="PIRSF" id="PIRSF036990">
    <property type="entry name" value="UCP036990_CBS_BON"/>
    <property type="match status" value="1"/>
</dbReference>
<dbReference type="Pfam" id="PF00571">
    <property type="entry name" value="CBS"/>
    <property type="match status" value="2"/>
</dbReference>
<name>A0A543J7Y6_9PSEU</name>
<dbReference type="InterPro" id="IPR000644">
    <property type="entry name" value="CBS_dom"/>
</dbReference>
<feature type="domain" description="CBS" evidence="4">
    <location>
        <begin position="94"/>
        <end position="150"/>
    </location>
</feature>
<dbReference type="OrthoDB" id="3626971at2"/>
<gene>
    <name evidence="5" type="ORF">FHX81_1228</name>
</gene>
<dbReference type="PROSITE" id="PS50914">
    <property type="entry name" value="BON"/>
    <property type="match status" value="1"/>
</dbReference>
<dbReference type="InterPro" id="IPR007055">
    <property type="entry name" value="BON_dom"/>
</dbReference>
<dbReference type="EMBL" id="VFPP01000001">
    <property type="protein sequence ID" value="TQM78939.1"/>
    <property type="molecule type" value="Genomic_DNA"/>
</dbReference>
<evidence type="ECO:0000259" key="4">
    <source>
        <dbReference type="PROSITE" id="PS51371"/>
    </source>
</evidence>
<dbReference type="SMART" id="SM00116">
    <property type="entry name" value="CBS"/>
    <property type="match status" value="2"/>
</dbReference>